<evidence type="ECO:0000313" key="2">
    <source>
        <dbReference type="Proteomes" id="UP001285244"/>
    </source>
</evidence>
<evidence type="ECO:0000313" key="1">
    <source>
        <dbReference type="EMBL" id="MDX8416574.1"/>
    </source>
</evidence>
<comment type="caution">
    <text evidence="1">The sequence shown here is derived from an EMBL/GenBank/DDBJ whole genome shotgun (WGS) entry which is preliminary data.</text>
</comment>
<gene>
    <name evidence="1" type="ORF">MOZ64_01785</name>
</gene>
<keyword evidence="2" id="KW-1185">Reference proteome</keyword>
<organism evidence="1 2">
    <name type="scientific">Absicoccus intestinalis</name>
    <dbReference type="NCBI Taxonomy" id="2926319"/>
    <lineage>
        <taxon>Bacteria</taxon>
        <taxon>Bacillati</taxon>
        <taxon>Bacillota</taxon>
        <taxon>Erysipelotrichia</taxon>
        <taxon>Erysipelotrichales</taxon>
        <taxon>Erysipelotrichaceae</taxon>
        <taxon>Absicoccus</taxon>
    </lineage>
</organism>
<dbReference type="EMBL" id="JALBUS010000002">
    <property type="protein sequence ID" value="MDX8416574.1"/>
    <property type="molecule type" value="Genomic_DNA"/>
</dbReference>
<protein>
    <recommendedName>
        <fullName evidence="3">Sigma-70 family RNA polymerase sigma factor</fullName>
    </recommendedName>
</protein>
<name>A0ABU4WJZ3_9FIRM</name>
<dbReference type="RefSeq" id="WP_320324910.1">
    <property type="nucleotide sequence ID" value="NZ_JALBUS010000002.1"/>
</dbReference>
<sequence length="139" mass="16759">MTYEDLISEFKTVRYCCHRLIEINEELEVLNHKKTGLARSGPNLTPEQIRSPLPMPHYQPQYHSPLALYEIISSKEAEFEHFRKRLLDLRWTELLPLADQNILWDLYIYRKHSDDVAEKYGYTRQGMWKHIKKEIRKLC</sequence>
<accession>A0ABU4WJZ3</accession>
<proteinExistence type="predicted"/>
<reference evidence="1 2" key="1">
    <citation type="submission" date="2022-03" db="EMBL/GenBank/DDBJ databases">
        <title>Novel taxa within the pig intestine.</title>
        <authorList>
            <person name="Wylensek D."/>
            <person name="Bishof K."/>
            <person name="Afrizal A."/>
            <person name="Clavel T."/>
        </authorList>
    </citation>
    <scope>NUCLEOTIDE SEQUENCE [LARGE SCALE GENOMIC DNA]</scope>
    <source>
        <strain evidence="1 2">Cla-KB-P134</strain>
    </source>
</reference>
<evidence type="ECO:0008006" key="3">
    <source>
        <dbReference type="Google" id="ProtNLM"/>
    </source>
</evidence>
<dbReference type="Proteomes" id="UP001285244">
    <property type="component" value="Unassembled WGS sequence"/>
</dbReference>